<proteinExistence type="predicted"/>
<evidence type="ECO:0000313" key="1">
    <source>
        <dbReference type="EMBL" id="MFC6332350.1"/>
    </source>
</evidence>
<organism evidence="1 2">
    <name type="scientific">Paenibacillus septentrionalis</name>
    <dbReference type="NCBI Taxonomy" id="429342"/>
    <lineage>
        <taxon>Bacteria</taxon>
        <taxon>Bacillati</taxon>
        <taxon>Bacillota</taxon>
        <taxon>Bacilli</taxon>
        <taxon>Bacillales</taxon>
        <taxon>Paenibacillaceae</taxon>
        <taxon>Paenibacillus</taxon>
    </lineage>
</organism>
<keyword evidence="2" id="KW-1185">Reference proteome</keyword>
<gene>
    <name evidence="1" type="ORF">ACFP56_06910</name>
</gene>
<protein>
    <submittedName>
        <fullName evidence="1">Uncharacterized protein</fullName>
    </submittedName>
</protein>
<dbReference type="RefSeq" id="WP_379232619.1">
    <property type="nucleotide sequence ID" value="NZ_JBHSTE010000002.1"/>
</dbReference>
<evidence type="ECO:0000313" key="2">
    <source>
        <dbReference type="Proteomes" id="UP001596233"/>
    </source>
</evidence>
<name>A0ABW1V3N0_9BACL</name>
<sequence length="52" mass="5730">MIKRIIKPNQLMLTGKASDIKKALQAMLASNDSRATVTEYTHRSAELNKANG</sequence>
<comment type="caution">
    <text evidence="1">The sequence shown here is derived from an EMBL/GenBank/DDBJ whole genome shotgun (WGS) entry which is preliminary data.</text>
</comment>
<accession>A0ABW1V3N0</accession>
<dbReference type="Proteomes" id="UP001596233">
    <property type="component" value="Unassembled WGS sequence"/>
</dbReference>
<dbReference type="EMBL" id="JBHSTE010000002">
    <property type="protein sequence ID" value="MFC6332350.1"/>
    <property type="molecule type" value="Genomic_DNA"/>
</dbReference>
<reference evidence="2" key="1">
    <citation type="journal article" date="2019" name="Int. J. Syst. Evol. Microbiol.">
        <title>The Global Catalogue of Microorganisms (GCM) 10K type strain sequencing project: providing services to taxonomists for standard genome sequencing and annotation.</title>
        <authorList>
            <consortium name="The Broad Institute Genomics Platform"/>
            <consortium name="The Broad Institute Genome Sequencing Center for Infectious Disease"/>
            <person name="Wu L."/>
            <person name="Ma J."/>
        </authorList>
    </citation>
    <scope>NUCLEOTIDE SEQUENCE [LARGE SCALE GENOMIC DNA]</scope>
    <source>
        <strain evidence="2">PCU 280</strain>
    </source>
</reference>